<dbReference type="Proteomes" id="UP000618445">
    <property type="component" value="Unassembled WGS sequence"/>
</dbReference>
<gene>
    <name evidence="1" type="ORF">H6G05_03495</name>
</gene>
<sequence>MKSRQVFTYIWRINAVIILLMGILASASFAATVWGLFRQATRTQEVSNVVNLSTNDEVKVKTTIGTFGQISGTDIIKAPLYLIQEYDYRAGAKESSSVQNYIFYDPTKKVSYWLRPKSEGLLLSTIALPDLTESTGKEQQLPTVGYVYLVADKDTNNDKRINDEDQKSIAISDPSGLRFKVLINQVDRFNGTSTIKNNRVSILYQSENKLKVAEVDLRSQEIVSNSEFSSQP</sequence>
<comment type="caution">
    <text evidence="1">The sequence shown here is derived from an EMBL/GenBank/DDBJ whole genome shotgun (WGS) entry which is preliminary data.</text>
</comment>
<protein>
    <submittedName>
        <fullName evidence="1">Uncharacterized protein</fullName>
    </submittedName>
</protein>
<accession>A0ABR8C5A3</accession>
<name>A0ABR8C5A3_9CYAN</name>
<keyword evidence="2" id="KW-1185">Reference proteome</keyword>
<reference evidence="1 2" key="1">
    <citation type="journal article" date="2020" name="ISME J.">
        <title>Comparative genomics reveals insights into cyanobacterial evolution and habitat adaptation.</title>
        <authorList>
            <person name="Chen M.Y."/>
            <person name="Teng W.K."/>
            <person name="Zhao L."/>
            <person name="Hu C.X."/>
            <person name="Zhou Y.K."/>
            <person name="Han B.P."/>
            <person name="Song L.R."/>
            <person name="Shu W.S."/>
        </authorList>
    </citation>
    <scope>NUCLEOTIDE SEQUENCE [LARGE SCALE GENOMIC DNA]</scope>
    <source>
        <strain evidence="1 2">FACHB-1050</strain>
    </source>
</reference>
<evidence type="ECO:0000313" key="1">
    <source>
        <dbReference type="EMBL" id="MBD2315912.1"/>
    </source>
</evidence>
<dbReference type="EMBL" id="JACJQY010000003">
    <property type="protein sequence ID" value="MBD2315912.1"/>
    <property type="molecule type" value="Genomic_DNA"/>
</dbReference>
<proteinExistence type="predicted"/>
<evidence type="ECO:0000313" key="2">
    <source>
        <dbReference type="Proteomes" id="UP000618445"/>
    </source>
</evidence>
<organism evidence="1 2">
    <name type="scientific">Phormidium tenue FACHB-1050</name>
    <dbReference type="NCBI Taxonomy" id="2692857"/>
    <lineage>
        <taxon>Bacteria</taxon>
        <taxon>Bacillati</taxon>
        <taxon>Cyanobacteriota</taxon>
        <taxon>Cyanophyceae</taxon>
        <taxon>Oscillatoriophycideae</taxon>
        <taxon>Oscillatoriales</taxon>
        <taxon>Oscillatoriaceae</taxon>
        <taxon>Phormidium</taxon>
    </lineage>
</organism>
<dbReference type="RefSeq" id="WP_190576330.1">
    <property type="nucleotide sequence ID" value="NZ_CAWPQU010000023.1"/>
</dbReference>